<dbReference type="AlphaFoldDB" id="A0A1M5JLV6"/>
<organism evidence="1 2">
    <name type="scientific">Bradyrhizobium erythrophlei</name>
    <dbReference type="NCBI Taxonomy" id="1437360"/>
    <lineage>
        <taxon>Bacteria</taxon>
        <taxon>Pseudomonadati</taxon>
        <taxon>Pseudomonadota</taxon>
        <taxon>Alphaproteobacteria</taxon>
        <taxon>Hyphomicrobiales</taxon>
        <taxon>Nitrobacteraceae</taxon>
        <taxon>Bradyrhizobium</taxon>
    </lineage>
</organism>
<dbReference type="EMBL" id="LT670818">
    <property type="protein sequence ID" value="SHG41511.1"/>
    <property type="molecule type" value="Genomic_DNA"/>
</dbReference>
<reference evidence="1 2" key="1">
    <citation type="submission" date="2016-11" db="EMBL/GenBank/DDBJ databases">
        <authorList>
            <person name="Jaros S."/>
            <person name="Januszkiewicz K."/>
            <person name="Wedrychowicz H."/>
        </authorList>
    </citation>
    <scope>NUCLEOTIDE SEQUENCE [LARGE SCALE GENOMIC DNA]</scope>
    <source>
        <strain evidence="1 2">GAS242</strain>
    </source>
</reference>
<evidence type="ECO:0000313" key="2">
    <source>
        <dbReference type="Proteomes" id="UP000190675"/>
    </source>
</evidence>
<gene>
    <name evidence="1" type="ORF">SAMN05444169_2332</name>
</gene>
<proteinExistence type="predicted"/>
<accession>A0A1M5JLV6</accession>
<evidence type="ECO:0000313" key="1">
    <source>
        <dbReference type="EMBL" id="SHG41511.1"/>
    </source>
</evidence>
<dbReference type="Proteomes" id="UP000190675">
    <property type="component" value="Chromosome I"/>
</dbReference>
<name>A0A1M5JLV6_9BRAD</name>
<protein>
    <submittedName>
        <fullName evidence="1">Uncharacterized protein</fullName>
    </submittedName>
</protein>
<sequence>MNTRRLAYWWFRFVVSGRFLDKFLNTRRMRQD</sequence>